<dbReference type="AlphaFoldDB" id="A0A5B1CBG6"/>
<dbReference type="Proteomes" id="UP000322699">
    <property type="component" value="Unassembled WGS sequence"/>
</dbReference>
<proteinExistence type="predicted"/>
<organism evidence="1 2">
    <name type="scientific">Rubripirellula obstinata</name>
    <dbReference type="NCBI Taxonomy" id="406547"/>
    <lineage>
        <taxon>Bacteria</taxon>
        <taxon>Pseudomonadati</taxon>
        <taxon>Planctomycetota</taxon>
        <taxon>Planctomycetia</taxon>
        <taxon>Pirellulales</taxon>
        <taxon>Pirellulaceae</taxon>
        <taxon>Rubripirellula</taxon>
    </lineage>
</organism>
<gene>
    <name evidence="1" type="ORF">LF1_57350</name>
</gene>
<name>A0A5B1CBG6_9BACT</name>
<evidence type="ECO:0000313" key="2">
    <source>
        <dbReference type="Proteomes" id="UP000322699"/>
    </source>
</evidence>
<keyword evidence="2" id="KW-1185">Reference proteome</keyword>
<sequence>MSDFEPVDLQRMPDYTRFEDASGLEYEVYGGESRLSVAFEIARKLDRRCQTCGGIDSLIHQV</sequence>
<protein>
    <submittedName>
        <fullName evidence="1">Uncharacterized protein</fullName>
    </submittedName>
</protein>
<reference evidence="1 2" key="1">
    <citation type="submission" date="2019-08" db="EMBL/GenBank/DDBJ databases">
        <title>Deep-cultivation of Planctomycetes and their phenomic and genomic characterization uncovers novel biology.</title>
        <authorList>
            <person name="Wiegand S."/>
            <person name="Jogler M."/>
            <person name="Boedeker C."/>
            <person name="Pinto D."/>
            <person name="Vollmers J."/>
            <person name="Rivas-Marin E."/>
            <person name="Kohn T."/>
            <person name="Peeters S.H."/>
            <person name="Heuer A."/>
            <person name="Rast P."/>
            <person name="Oberbeckmann S."/>
            <person name="Bunk B."/>
            <person name="Jeske O."/>
            <person name="Meyerdierks A."/>
            <person name="Storesund J.E."/>
            <person name="Kallscheuer N."/>
            <person name="Luecker S."/>
            <person name="Lage O.M."/>
            <person name="Pohl T."/>
            <person name="Merkel B.J."/>
            <person name="Hornburger P."/>
            <person name="Mueller R.-W."/>
            <person name="Bruemmer F."/>
            <person name="Labrenz M."/>
            <person name="Spormann A.M."/>
            <person name="Op Den Camp H."/>
            <person name="Overmann J."/>
            <person name="Amann R."/>
            <person name="Jetten M.S.M."/>
            <person name="Mascher T."/>
            <person name="Medema M.H."/>
            <person name="Devos D.P."/>
            <person name="Kaster A.-K."/>
            <person name="Ovreas L."/>
            <person name="Rohde M."/>
            <person name="Galperin M.Y."/>
            <person name="Jogler C."/>
        </authorList>
    </citation>
    <scope>NUCLEOTIDE SEQUENCE [LARGE SCALE GENOMIC DNA]</scope>
    <source>
        <strain evidence="1 2">LF1</strain>
    </source>
</reference>
<accession>A0A5B1CBG6</accession>
<evidence type="ECO:0000313" key="1">
    <source>
        <dbReference type="EMBL" id="KAA1256989.1"/>
    </source>
</evidence>
<comment type="caution">
    <text evidence="1">The sequence shown here is derived from an EMBL/GenBank/DDBJ whole genome shotgun (WGS) entry which is preliminary data.</text>
</comment>
<dbReference type="RefSeq" id="WP_149753652.1">
    <property type="nucleotide sequence ID" value="NZ_VRLW01000008.1"/>
</dbReference>
<dbReference type="EMBL" id="VRLW01000008">
    <property type="protein sequence ID" value="KAA1256989.1"/>
    <property type="molecule type" value="Genomic_DNA"/>
</dbReference>